<dbReference type="InterPro" id="IPR036390">
    <property type="entry name" value="WH_DNA-bd_sf"/>
</dbReference>
<evidence type="ECO:0000256" key="5">
    <source>
        <dbReference type="SAM" id="Phobius"/>
    </source>
</evidence>
<evidence type="ECO:0000313" key="7">
    <source>
        <dbReference type="EMBL" id="BAN89579.1"/>
    </source>
</evidence>
<dbReference type="eggNOG" id="arCOG02100">
    <property type="taxonomic scope" value="Archaea"/>
</dbReference>
<evidence type="ECO:0000256" key="3">
    <source>
        <dbReference type="ARBA" id="ARBA00023125"/>
    </source>
</evidence>
<proteinExistence type="inferred from homology"/>
<evidence type="ECO:0000259" key="6">
    <source>
        <dbReference type="PROSITE" id="PS50944"/>
    </source>
</evidence>
<dbReference type="InterPro" id="IPR036388">
    <property type="entry name" value="WH-like_DNA-bd_sf"/>
</dbReference>
<comment type="similarity">
    <text evidence="1">Belongs to the DtxR/MntR family.</text>
</comment>
<dbReference type="Gene3D" id="1.10.10.10">
    <property type="entry name" value="Winged helix-like DNA-binding domain superfamily/Winged helix DNA-binding domain"/>
    <property type="match status" value="1"/>
</dbReference>
<dbReference type="InterPro" id="IPR022687">
    <property type="entry name" value="HTH_DTXR"/>
</dbReference>
<reference evidence="7 8" key="1">
    <citation type="journal article" date="2013" name="Appl. Environ. Microbiol.">
        <title>Variation of the Virus-Related Elements within Syntenic Genomes of the Hyperthermophilic Archaeon Aeropyrum.</title>
        <authorList>
            <person name="Daifuku T."/>
            <person name="Yoshida T."/>
            <person name="Kitamura T."/>
            <person name="Kawaichi S."/>
            <person name="Inoue T."/>
            <person name="Nomura K."/>
            <person name="Yoshida Y."/>
            <person name="Kuno S."/>
            <person name="Sako Y."/>
        </authorList>
    </citation>
    <scope>NUCLEOTIDE SEQUENCE [LARGE SCALE GENOMIC DNA]</scope>
    <source>
        <strain evidence="7 8">SY1</strain>
    </source>
</reference>
<dbReference type="SUPFAM" id="SSF47979">
    <property type="entry name" value="Iron-dependent repressor protein, dimerization domain"/>
    <property type="match status" value="1"/>
</dbReference>
<dbReference type="SMART" id="SM00529">
    <property type="entry name" value="HTH_DTXR"/>
    <property type="match status" value="1"/>
</dbReference>
<sequence>MVEDVSKGAAGYGREGRRSRILHYLMAIYILGGLPGGEYAKFIKISRLLNVSPSTVSIMTRRLQMKGLVELIPNTGVRLTEQGLKLLSNYLWKSGLLEVLLARAGVDIDNCRGMGLRMAEGLSDEDAWILYKVLGEPKYCPHKKPIIPPDKINSENARNIALCCGITILQIPNKK</sequence>
<dbReference type="GO" id="GO:0003700">
    <property type="term" value="F:DNA-binding transcription factor activity"/>
    <property type="evidence" value="ECO:0007669"/>
    <property type="project" value="InterPro"/>
</dbReference>
<protein>
    <submittedName>
        <fullName evidence="7">DtxR family transcriptional regulator</fullName>
    </submittedName>
</protein>
<dbReference type="SUPFAM" id="SSF46785">
    <property type="entry name" value="Winged helix' DNA-binding domain"/>
    <property type="match status" value="1"/>
</dbReference>
<dbReference type="RefSeq" id="WP_022540859.1">
    <property type="nucleotide sequence ID" value="NC_022521.1"/>
</dbReference>
<dbReference type="KEGG" id="acj:ACAM_0110"/>
<dbReference type="GeneID" id="17109667"/>
<dbReference type="Pfam" id="PF02742">
    <property type="entry name" value="Fe_dep_repr_C"/>
    <property type="match status" value="1"/>
</dbReference>
<gene>
    <name evidence="7" type="ORF">ACAM_0110</name>
</gene>
<keyword evidence="5" id="KW-0812">Transmembrane</keyword>
<feature type="transmembrane region" description="Helical" evidence="5">
    <location>
        <begin position="21"/>
        <end position="40"/>
    </location>
</feature>
<keyword evidence="8" id="KW-1185">Reference proteome</keyword>
<dbReference type="InterPro" id="IPR036421">
    <property type="entry name" value="Fe_dep_repressor_sf"/>
</dbReference>
<dbReference type="GO" id="GO:0046914">
    <property type="term" value="F:transition metal ion binding"/>
    <property type="evidence" value="ECO:0007669"/>
    <property type="project" value="InterPro"/>
</dbReference>
<dbReference type="AlphaFoldDB" id="U3TDZ8"/>
<evidence type="ECO:0000256" key="2">
    <source>
        <dbReference type="ARBA" id="ARBA00023015"/>
    </source>
</evidence>
<dbReference type="PANTHER" id="PTHR33238">
    <property type="entry name" value="IRON (METAL) DEPENDENT REPRESSOR, DTXR FAMILY"/>
    <property type="match status" value="1"/>
</dbReference>
<keyword evidence="4" id="KW-0804">Transcription</keyword>
<dbReference type="InterPro" id="IPR022689">
    <property type="entry name" value="Iron_dep_repressor"/>
</dbReference>
<evidence type="ECO:0000313" key="8">
    <source>
        <dbReference type="Proteomes" id="UP000016887"/>
    </source>
</evidence>
<name>U3TDZ8_9CREN</name>
<dbReference type="PROSITE" id="PS50944">
    <property type="entry name" value="HTH_DTXR"/>
    <property type="match status" value="1"/>
</dbReference>
<keyword evidence="5" id="KW-0472">Membrane</keyword>
<evidence type="ECO:0000256" key="4">
    <source>
        <dbReference type="ARBA" id="ARBA00023163"/>
    </source>
</evidence>
<keyword evidence="3" id="KW-0238">DNA-binding</keyword>
<dbReference type="GO" id="GO:0003677">
    <property type="term" value="F:DNA binding"/>
    <property type="evidence" value="ECO:0007669"/>
    <property type="project" value="UniProtKB-KW"/>
</dbReference>
<dbReference type="GO" id="GO:0046983">
    <property type="term" value="F:protein dimerization activity"/>
    <property type="evidence" value="ECO:0007669"/>
    <property type="project" value="InterPro"/>
</dbReference>
<accession>U3TDZ8</accession>
<dbReference type="InterPro" id="IPR050536">
    <property type="entry name" value="DtxR_MntR_Metal-Reg"/>
</dbReference>
<dbReference type="STRING" id="1198449.ACAM_0110"/>
<organism evidence="7 8">
    <name type="scientific">Aeropyrum camini SY1 = JCM 12091</name>
    <dbReference type="NCBI Taxonomy" id="1198449"/>
    <lineage>
        <taxon>Archaea</taxon>
        <taxon>Thermoproteota</taxon>
        <taxon>Thermoprotei</taxon>
        <taxon>Desulfurococcales</taxon>
        <taxon>Desulfurococcaceae</taxon>
        <taxon>Aeropyrum</taxon>
    </lineage>
</organism>
<keyword evidence="2" id="KW-0805">Transcription regulation</keyword>
<dbReference type="PANTHER" id="PTHR33238:SF7">
    <property type="entry name" value="IRON-DEPENDENT TRANSCRIPTIONAL REGULATOR"/>
    <property type="match status" value="1"/>
</dbReference>
<dbReference type="EMBL" id="AP012489">
    <property type="protein sequence ID" value="BAN89579.1"/>
    <property type="molecule type" value="Genomic_DNA"/>
</dbReference>
<evidence type="ECO:0000256" key="1">
    <source>
        <dbReference type="ARBA" id="ARBA00007871"/>
    </source>
</evidence>
<dbReference type="Proteomes" id="UP000016887">
    <property type="component" value="Chromosome"/>
</dbReference>
<feature type="domain" description="HTH dtxR-type" evidence="6">
    <location>
        <begin position="17"/>
        <end position="80"/>
    </location>
</feature>
<keyword evidence="5" id="KW-1133">Transmembrane helix</keyword>
<dbReference type="InterPro" id="IPR001367">
    <property type="entry name" value="Fe_dep_repressor"/>
</dbReference>
<dbReference type="Pfam" id="PF01325">
    <property type="entry name" value="Fe_dep_repress"/>
    <property type="match status" value="1"/>
</dbReference>